<keyword evidence="4" id="KW-0732">Signal</keyword>
<gene>
    <name evidence="6" type="ORF">H310_12338</name>
</gene>
<evidence type="ECO:0000313" key="6">
    <source>
        <dbReference type="EMBL" id="ETV93772.1"/>
    </source>
</evidence>
<dbReference type="VEuPathDB" id="FungiDB:H310_12338"/>
<dbReference type="InterPro" id="IPR000177">
    <property type="entry name" value="Apple"/>
</dbReference>
<feature type="compositionally biased region" description="Pro residues" evidence="3">
    <location>
        <begin position="220"/>
        <end position="230"/>
    </location>
</feature>
<feature type="compositionally biased region" description="Pro residues" evidence="3">
    <location>
        <begin position="172"/>
        <end position="182"/>
    </location>
</feature>
<dbReference type="Pfam" id="PF14295">
    <property type="entry name" value="PAN_4"/>
    <property type="match status" value="2"/>
</dbReference>
<dbReference type="EMBL" id="KI913989">
    <property type="protein sequence ID" value="ETV93772.1"/>
    <property type="molecule type" value="Genomic_DNA"/>
</dbReference>
<dbReference type="PANTHER" id="PTHR33946">
    <property type="match status" value="1"/>
</dbReference>
<accession>A0A024TK95</accession>
<organism evidence="6">
    <name type="scientific">Aphanomyces invadans</name>
    <dbReference type="NCBI Taxonomy" id="157072"/>
    <lineage>
        <taxon>Eukaryota</taxon>
        <taxon>Sar</taxon>
        <taxon>Stramenopiles</taxon>
        <taxon>Oomycota</taxon>
        <taxon>Saprolegniomycetes</taxon>
        <taxon>Saprolegniales</taxon>
        <taxon>Verrucalvaceae</taxon>
        <taxon>Aphanomyces</taxon>
    </lineage>
</organism>
<dbReference type="PROSITE" id="PS50948">
    <property type="entry name" value="PAN"/>
    <property type="match status" value="1"/>
</dbReference>
<sequence>MVFLRLLLAFAATPFLVNASKYPCSAIEDNVDYHGNDIRHTRRVSAEYCCDDCAKTDKCQVFTWTDYEGGTCWLKHSKGEKKLAIGAMSGSIKSDPIPDKCSYIEADVDYPGNDIASTRQAHAVSCCDDCAMNRRCHFFTWTNHEGGTCWLKKSKGKKKYFPGAKSGSIESPPKPEPPCPEPSKPEPPKPEPPCPEPPKPEPPKPEPPCPEPPKPEPPKPEPPAPEPPCIIPNVRKV</sequence>
<feature type="domain" description="Apple" evidence="5">
    <location>
        <begin position="24"/>
        <end position="101"/>
    </location>
</feature>
<feature type="region of interest" description="Disordered" evidence="3">
    <location>
        <begin position="160"/>
        <end position="237"/>
    </location>
</feature>
<feature type="chain" id="PRO_5001534804" description="Apple domain-containing protein" evidence="4">
    <location>
        <begin position="20"/>
        <end position="237"/>
    </location>
</feature>
<evidence type="ECO:0000256" key="4">
    <source>
        <dbReference type="SAM" id="SignalP"/>
    </source>
</evidence>
<evidence type="ECO:0000259" key="5">
    <source>
        <dbReference type="PROSITE" id="PS50948"/>
    </source>
</evidence>
<dbReference type="RefSeq" id="XP_008877581.1">
    <property type="nucleotide sequence ID" value="XM_008879359.1"/>
</dbReference>
<dbReference type="GO" id="GO:0006508">
    <property type="term" value="P:proteolysis"/>
    <property type="evidence" value="ECO:0007669"/>
    <property type="project" value="InterPro"/>
</dbReference>
<proteinExistence type="predicted"/>
<dbReference type="SMART" id="SM00223">
    <property type="entry name" value="APPLE"/>
    <property type="match status" value="2"/>
</dbReference>
<dbReference type="GeneID" id="20089388"/>
<dbReference type="PANTHER" id="PTHR33946:SF4">
    <property type="entry name" value="COAGULATION FACTOR XI"/>
    <property type="match status" value="1"/>
</dbReference>
<evidence type="ECO:0000256" key="1">
    <source>
        <dbReference type="ARBA" id="ARBA00022737"/>
    </source>
</evidence>
<keyword evidence="2" id="KW-1015">Disulfide bond</keyword>
<dbReference type="GO" id="GO:0005576">
    <property type="term" value="C:extracellular region"/>
    <property type="evidence" value="ECO:0007669"/>
    <property type="project" value="InterPro"/>
</dbReference>
<evidence type="ECO:0000256" key="3">
    <source>
        <dbReference type="SAM" id="MobiDB-lite"/>
    </source>
</evidence>
<reference evidence="6" key="1">
    <citation type="submission" date="2013-12" db="EMBL/GenBank/DDBJ databases">
        <title>The Genome Sequence of Aphanomyces invadans NJM9701.</title>
        <authorList>
            <consortium name="The Broad Institute Genomics Platform"/>
            <person name="Russ C."/>
            <person name="Tyler B."/>
            <person name="van West P."/>
            <person name="Dieguez-Uribeondo J."/>
            <person name="Young S.K."/>
            <person name="Zeng Q."/>
            <person name="Gargeya S."/>
            <person name="Fitzgerald M."/>
            <person name="Abouelleil A."/>
            <person name="Alvarado L."/>
            <person name="Chapman S.B."/>
            <person name="Gainer-Dewar J."/>
            <person name="Goldberg J."/>
            <person name="Griggs A."/>
            <person name="Gujja S."/>
            <person name="Hansen M."/>
            <person name="Howarth C."/>
            <person name="Imamovic A."/>
            <person name="Ireland A."/>
            <person name="Larimer J."/>
            <person name="McCowan C."/>
            <person name="Murphy C."/>
            <person name="Pearson M."/>
            <person name="Poon T.W."/>
            <person name="Priest M."/>
            <person name="Roberts A."/>
            <person name="Saif S."/>
            <person name="Shea T."/>
            <person name="Sykes S."/>
            <person name="Wortman J."/>
            <person name="Nusbaum C."/>
            <person name="Birren B."/>
        </authorList>
    </citation>
    <scope>NUCLEOTIDE SEQUENCE [LARGE SCALE GENOMIC DNA]</scope>
    <source>
        <strain evidence="6">NJM9701</strain>
    </source>
</reference>
<dbReference type="InterPro" id="IPR003609">
    <property type="entry name" value="Pan_app"/>
</dbReference>
<dbReference type="SUPFAM" id="SSF57414">
    <property type="entry name" value="Hairpin loop containing domain-like"/>
    <property type="match status" value="2"/>
</dbReference>
<name>A0A024TK95_9STRA</name>
<dbReference type="Gene3D" id="3.50.4.10">
    <property type="entry name" value="Hepatocyte Growth Factor"/>
    <property type="match status" value="2"/>
</dbReference>
<dbReference type="STRING" id="157072.A0A024TK95"/>
<protein>
    <recommendedName>
        <fullName evidence="5">Apple domain-containing protein</fullName>
    </recommendedName>
</protein>
<dbReference type="OrthoDB" id="78172at2759"/>
<evidence type="ECO:0000256" key="2">
    <source>
        <dbReference type="ARBA" id="ARBA00023157"/>
    </source>
</evidence>
<feature type="signal peptide" evidence="4">
    <location>
        <begin position="1"/>
        <end position="19"/>
    </location>
</feature>
<dbReference type="CDD" id="cd01100">
    <property type="entry name" value="APPLE_Factor_XI_like"/>
    <property type="match status" value="1"/>
</dbReference>
<dbReference type="AlphaFoldDB" id="A0A024TK95"/>
<keyword evidence="1" id="KW-0677">Repeat</keyword>